<evidence type="ECO:0000313" key="2">
    <source>
        <dbReference type="Proteomes" id="UP000747542"/>
    </source>
</evidence>
<accession>A0A8J5JKK6</accession>
<keyword evidence="2" id="KW-1185">Reference proteome</keyword>
<comment type="caution">
    <text evidence="1">The sequence shown here is derived from an EMBL/GenBank/DDBJ whole genome shotgun (WGS) entry which is preliminary data.</text>
</comment>
<dbReference type="Proteomes" id="UP000747542">
    <property type="component" value="Unassembled WGS sequence"/>
</dbReference>
<gene>
    <name evidence="1" type="ORF">Hamer_G010061</name>
</gene>
<reference evidence="1" key="1">
    <citation type="journal article" date="2021" name="Sci. Adv.">
        <title>The American lobster genome reveals insights on longevity, neural, and immune adaptations.</title>
        <authorList>
            <person name="Polinski J.M."/>
            <person name="Zimin A.V."/>
            <person name="Clark K.F."/>
            <person name="Kohn A.B."/>
            <person name="Sadowski N."/>
            <person name="Timp W."/>
            <person name="Ptitsyn A."/>
            <person name="Khanna P."/>
            <person name="Romanova D.Y."/>
            <person name="Williams P."/>
            <person name="Greenwood S.J."/>
            <person name="Moroz L.L."/>
            <person name="Walt D.R."/>
            <person name="Bodnar A.G."/>
        </authorList>
    </citation>
    <scope>NUCLEOTIDE SEQUENCE</scope>
    <source>
        <strain evidence="1">GMGI-L3</strain>
    </source>
</reference>
<dbReference type="AlphaFoldDB" id="A0A8J5JKK6"/>
<protein>
    <submittedName>
        <fullName evidence="1">Uncharacterized protein</fullName>
    </submittedName>
</protein>
<sequence length="420" mass="47283">MNMLKSLKVTLVVKDFLQCQKTARHHPQFKYWSLVLELELTVLMFVRSLKSSNFKLCVDALVQLMPWFFALDRTHHSRWLSVHVHDMQELPVKHPQLTREFEAGKFTLPKTKHAFSTIPLDQSHEQNNEMVKGEGGATGLTGNPQALRRWKIEGPQIATLVNEFEEKTHLNAEEQLHEQVPSFQRCQNHGGSLHDFFAHENQAYPPISAGGRLQTSSKSHLLKCFEKLCEARTGEPDISAVVIGGAGVVQMLKPGRTKIFKEADCSRVDKFVSKGKKIFLKAPSRCDVFKKIAPQLALPPQPILTRWGTWISAVLYYASNLDKFQDILTSLDDKDSSAIHIVKELLQDRLLCNDLAFIASNYGNLPEAINTLGKSNMPLIDALKCFETIVADITQVSGEKGKSVSEKCERVIAANRDLKN</sequence>
<evidence type="ECO:0000313" key="1">
    <source>
        <dbReference type="EMBL" id="KAG7157210.1"/>
    </source>
</evidence>
<dbReference type="EMBL" id="JAHLQT010037907">
    <property type="protein sequence ID" value="KAG7157210.1"/>
    <property type="molecule type" value="Genomic_DNA"/>
</dbReference>
<dbReference type="PANTHER" id="PTHR47018">
    <property type="entry name" value="CXC DOMAIN-CONTAINING PROTEIN-RELATED"/>
    <property type="match status" value="1"/>
</dbReference>
<name>A0A8J5JKK6_HOMAM</name>
<organism evidence="1 2">
    <name type="scientific">Homarus americanus</name>
    <name type="common">American lobster</name>
    <dbReference type="NCBI Taxonomy" id="6706"/>
    <lineage>
        <taxon>Eukaryota</taxon>
        <taxon>Metazoa</taxon>
        <taxon>Ecdysozoa</taxon>
        <taxon>Arthropoda</taxon>
        <taxon>Crustacea</taxon>
        <taxon>Multicrustacea</taxon>
        <taxon>Malacostraca</taxon>
        <taxon>Eumalacostraca</taxon>
        <taxon>Eucarida</taxon>
        <taxon>Decapoda</taxon>
        <taxon>Pleocyemata</taxon>
        <taxon>Astacidea</taxon>
        <taxon>Nephropoidea</taxon>
        <taxon>Nephropidae</taxon>
        <taxon>Homarus</taxon>
    </lineage>
</organism>
<proteinExistence type="predicted"/>